<evidence type="ECO:0000256" key="1">
    <source>
        <dbReference type="ARBA" id="ARBA00022723"/>
    </source>
</evidence>
<dbReference type="WBParaSite" id="EEL_0000481901-mRNA-1">
    <property type="protein sequence ID" value="EEL_0000481901-mRNA-1"/>
    <property type="gene ID" value="EEL_0000481901"/>
</dbReference>
<proteinExistence type="predicted"/>
<feature type="domain" description="ShKT" evidence="4">
    <location>
        <begin position="539"/>
        <end position="573"/>
    </location>
</feature>
<dbReference type="GO" id="GO:0016491">
    <property type="term" value="F:oxidoreductase activity"/>
    <property type="evidence" value="ECO:0007669"/>
    <property type="project" value="InterPro"/>
</dbReference>
<dbReference type="SUPFAM" id="SSF48056">
    <property type="entry name" value="Di-copper centre-containing domain"/>
    <property type="match status" value="1"/>
</dbReference>
<dbReference type="PROSITE" id="PS00498">
    <property type="entry name" value="TYROSINASE_2"/>
    <property type="match status" value="1"/>
</dbReference>
<keyword evidence="2" id="KW-0186">Copper</keyword>
<dbReference type="Proteomes" id="UP000050640">
    <property type="component" value="Unplaced"/>
</dbReference>
<dbReference type="PANTHER" id="PTHR11474">
    <property type="entry name" value="TYROSINASE FAMILY MEMBER"/>
    <property type="match status" value="1"/>
</dbReference>
<dbReference type="PANTHER" id="PTHR11474:SF126">
    <property type="entry name" value="TYROSINASE-LIKE PROTEIN TYR-1-RELATED"/>
    <property type="match status" value="1"/>
</dbReference>
<organism evidence="5 6">
    <name type="scientific">Elaeophora elaphi</name>
    <dbReference type="NCBI Taxonomy" id="1147741"/>
    <lineage>
        <taxon>Eukaryota</taxon>
        <taxon>Metazoa</taxon>
        <taxon>Ecdysozoa</taxon>
        <taxon>Nematoda</taxon>
        <taxon>Chromadorea</taxon>
        <taxon>Rhabditida</taxon>
        <taxon>Spirurina</taxon>
        <taxon>Spiruromorpha</taxon>
        <taxon>Filarioidea</taxon>
        <taxon>Onchocercidae</taxon>
        <taxon>Elaeophora</taxon>
    </lineage>
</organism>
<feature type="disulfide bond" evidence="3">
    <location>
        <begin position="539"/>
        <end position="573"/>
    </location>
</feature>
<evidence type="ECO:0000313" key="6">
    <source>
        <dbReference type="WBParaSite" id="EEL_0000481901-mRNA-1"/>
    </source>
</evidence>
<keyword evidence="1" id="KW-0479">Metal-binding</keyword>
<evidence type="ECO:0000313" key="5">
    <source>
        <dbReference type="Proteomes" id="UP000050640"/>
    </source>
</evidence>
<feature type="disulfide bond" evidence="3">
    <location>
        <begin position="495"/>
        <end position="529"/>
    </location>
</feature>
<keyword evidence="5" id="KW-1185">Reference proteome</keyword>
<dbReference type="InterPro" id="IPR008922">
    <property type="entry name" value="Di-copper_centre_dom_sf"/>
</dbReference>
<dbReference type="PROSITE" id="PS51670">
    <property type="entry name" value="SHKT"/>
    <property type="match status" value="2"/>
</dbReference>
<dbReference type="InterPro" id="IPR002227">
    <property type="entry name" value="Tyrosinase_Cu-bd"/>
</dbReference>
<dbReference type="Gene3D" id="1.10.1280.10">
    <property type="entry name" value="Di-copper center containing domain from catechol oxidase"/>
    <property type="match status" value="1"/>
</dbReference>
<accession>A0A0R3RSJ5</accession>
<dbReference type="AlphaFoldDB" id="A0A0R3RSJ5"/>
<reference evidence="6" key="1">
    <citation type="submission" date="2017-02" db="UniProtKB">
        <authorList>
            <consortium name="WormBaseParasite"/>
        </authorList>
    </citation>
    <scope>IDENTIFICATION</scope>
</reference>
<dbReference type="GO" id="GO:0046872">
    <property type="term" value="F:metal ion binding"/>
    <property type="evidence" value="ECO:0007669"/>
    <property type="project" value="UniProtKB-KW"/>
</dbReference>
<protein>
    <submittedName>
        <fullName evidence="6">Tyrosinase_Cu-bd domain-containing protein</fullName>
    </submittedName>
</protein>
<dbReference type="Pfam" id="PF00264">
    <property type="entry name" value="Tyrosinase"/>
    <property type="match status" value="1"/>
</dbReference>
<feature type="domain" description="ShKT" evidence="4">
    <location>
        <begin position="495"/>
        <end position="529"/>
    </location>
</feature>
<evidence type="ECO:0000256" key="2">
    <source>
        <dbReference type="ARBA" id="ARBA00023008"/>
    </source>
</evidence>
<dbReference type="SMART" id="SM00254">
    <property type="entry name" value="ShKT"/>
    <property type="match status" value="2"/>
</dbReference>
<evidence type="ECO:0000256" key="3">
    <source>
        <dbReference type="PROSITE-ProRule" id="PRU01005"/>
    </source>
</evidence>
<dbReference type="PRINTS" id="PR00092">
    <property type="entry name" value="TYROSINASE"/>
</dbReference>
<keyword evidence="3" id="KW-1015">Disulfide bond</keyword>
<evidence type="ECO:0000259" key="4">
    <source>
        <dbReference type="PROSITE" id="PS51670"/>
    </source>
</evidence>
<name>A0A0R3RSJ5_9BILA</name>
<dbReference type="Pfam" id="PF01549">
    <property type="entry name" value="ShK"/>
    <property type="match status" value="2"/>
</dbReference>
<dbReference type="STRING" id="1147741.A0A0R3RSJ5"/>
<dbReference type="InterPro" id="IPR003582">
    <property type="entry name" value="ShKT_dom"/>
</dbReference>
<comment type="caution">
    <text evidence="3">Lacks conserved residue(s) required for the propagation of feature annotation.</text>
</comment>
<dbReference type="InterPro" id="IPR050316">
    <property type="entry name" value="Tyrosinase/Hemocyanin"/>
</dbReference>
<sequence length="590" mass="66731">MIKCKMLSFNSCFKILPLELISIIVRMISLARSQIMLPIDCSEAPPGFFEICQQLRQFDIEARTDLAFAAPQMIVNAPAVPHHHQLSPAVPHQSSFVPSPYDCLDLQCLCPYFGGGISPNKQCHLGGGQILQRAVRKEIRMLTDDERERFFNAVRQLKASGEYNRLANIHRKEASGSGAHSGPSFLLWHREFIKRMEIALRLIDPSVALPYWDSTLDQHLSVPRDSIMWSPLLMGESDSSGRVINGPFARFVTLEGHPTLIRHLGKEGHLLTNQNINTVYEQETIEGILAYTAPTQACPYPPNFSALEYYHASVHIWVGGDMKPPTTSANDPVFFLHHSFIDFIFENWRQMHQNRIQRLSNAYTDFMYTYAPRPSCSQTQPNCHSKFLFCDLLNGPAHCVSKIKLGRPCKQFASEDVCFMGVCTGGYCRPSTTTPVSASNVGKIDMRSDLGLDSLHDINLLVMQRARNVSNLRRRILAQLHNSSLNTATAMNAACLNDDPCCSLWARNGECPINVAYMRMYCRKSCHYCRSTDNRQNGCFDRHISCSYMRLKGECNRRRQWMAENCQASCGWCSISAHELCVRTALISRM</sequence>